<name>A0A2M6XD82_9BACT</name>
<comment type="caution">
    <text evidence="1">The sequence shown here is derived from an EMBL/GenBank/DDBJ whole genome shotgun (WGS) entry which is preliminary data.</text>
</comment>
<organism evidence="1 2">
    <name type="scientific">Candidatus Shapirobacteria bacterium CG08_land_8_20_14_0_20_39_18</name>
    <dbReference type="NCBI Taxonomy" id="1974883"/>
    <lineage>
        <taxon>Bacteria</taxon>
        <taxon>Candidatus Shapironibacteriota</taxon>
    </lineage>
</organism>
<reference evidence="2" key="1">
    <citation type="submission" date="2017-09" db="EMBL/GenBank/DDBJ databases">
        <title>Depth-based differentiation of microbial function through sediment-hosted aquifers and enrichment of novel symbionts in the deep terrestrial subsurface.</title>
        <authorList>
            <person name="Probst A.J."/>
            <person name="Ladd B."/>
            <person name="Jarett J.K."/>
            <person name="Geller-Mcgrath D.E."/>
            <person name="Sieber C.M.K."/>
            <person name="Emerson J.B."/>
            <person name="Anantharaman K."/>
            <person name="Thomas B.C."/>
            <person name="Malmstrom R."/>
            <person name="Stieglmeier M."/>
            <person name="Klingl A."/>
            <person name="Woyke T."/>
            <person name="Ryan C.M."/>
            <person name="Banfield J.F."/>
        </authorList>
    </citation>
    <scope>NUCLEOTIDE SEQUENCE [LARGE SCALE GENOMIC DNA]</scope>
</reference>
<dbReference type="Proteomes" id="UP000228996">
    <property type="component" value="Unassembled WGS sequence"/>
</dbReference>
<proteinExistence type="predicted"/>
<gene>
    <name evidence="1" type="ORF">COT44_02405</name>
</gene>
<sequence>MYKVYQKLKVCQEQKCVIIEQTREAVEICDCWITLNVIPSVTLTGLNEESSEGMYQTVRPEAYAAFSLDPSLCSG</sequence>
<evidence type="ECO:0000313" key="2">
    <source>
        <dbReference type="Proteomes" id="UP000228996"/>
    </source>
</evidence>
<evidence type="ECO:0000313" key="1">
    <source>
        <dbReference type="EMBL" id="PIU03622.1"/>
    </source>
</evidence>
<protein>
    <submittedName>
        <fullName evidence="1">Uncharacterized protein</fullName>
    </submittedName>
</protein>
<dbReference type="AlphaFoldDB" id="A0A2M6XD82"/>
<dbReference type="EMBL" id="PEYO01000013">
    <property type="protein sequence ID" value="PIU03622.1"/>
    <property type="molecule type" value="Genomic_DNA"/>
</dbReference>
<accession>A0A2M6XD82</accession>